<reference evidence="5 6" key="1">
    <citation type="submission" date="2018-04" db="EMBL/GenBank/DDBJ databases">
        <title>Novel Campyloabacter and Helicobacter Species and Strains.</title>
        <authorList>
            <person name="Mannion A.J."/>
            <person name="Shen Z."/>
            <person name="Fox J.G."/>
        </authorList>
    </citation>
    <scope>NUCLEOTIDE SEQUENCE [LARGE SCALE GENOMIC DNA]</scope>
    <source>
        <strain evidence="5 6">MIT 12-6600</strain>
    </source>
</reference>
<dbReference type="SUPFAM" id="SSF53187">
    <property type="entry name" value="Zn-dependent exopeptidases"/>
    <property type="match status" value="1"/>
</dbReference>
<evidence type="ECO:0000256" key="3">
    <source>
        <dbReference type="ARBA" id="ARBA00022801"/>
    </source>
</evidence>
<keyword evidence="3" id="KW-0378">Hydrolase</keyword>
<dbReference type="Pfam" id="PF01520">
    <property type="entry name" value="Amidase_3"/>
    <property type="match status" value="1"/>
</dbReference>
<evidence type="ECO:0000313" key="6">
    <source>
        <dbReference type="Proteomes" id="UP000256514"/>
    </source>
</evidence>
<comment type="caution">
    <text evidence="5">The sequence shown here is derived from an EMBL/GenBank/DDBJ whole genome shotgun (WGS) entry which is preliminary data.</text>
</comment>
<dbReference type="Proteomes" id="UP000256514">
    <property type="component" value="Unassembled WGS sequence"/>
</dbReference>
<feature type="domain" description="MurNAc-LAA" evidence="4">
    <location>
        <begin position="201"/>
        <end position="355"/>
    </location>
</feature>
<evidence type="ECO:0000256" key="1">
    <source>
        <dbReference type="ARBA" id="ARBA00001561"/>
    </source>
</evidence>
<dbReference type="SMART" id="SM00646">
    <property type="entry name" value="Ami_3"/>
    <property type="match status" value="1"/>
</dbReference>
<dbReference type="AlphaFoldDB" id="A0A3D8IRP1"/>
<name>A0A3D8IRP1_9HELI</name>
<dbReference type="PANTHER" id="PTHR30404">
    <property type="entry name" value="N-ACETYLMURAMOYL-L-ALANINE AMIDASE"/>
    <property type="match status" value="1"/>
</dbReference>
<sequence>MQKILCIVVFLSTFLSAQTYKILGLVPFGDYNLKIVFDQDISALKFDEKKLQDGRVFVDLESVLVVPKKSFIFKDNSTINVAQNTPKIVRVVIKPTKSYTIAKEAQNLYIRMSESTSQMRATTTTNPATSTAPSFSVVKKKIVIDAGHGGKDCGAMGVTKVCEKVIVLEVAKYLQAELKKRGYITHMTRESDRFIDLIDRTKFANDKGADLFISIHANSVPVGKKSPSGIETYFLSTNRSQKALKVAEAENIGDIATMNYFSKQTFLHTINNHRLIASSKLAIDIQAGMVDSVRTKYKNIVDGGVKDGPFWVLAGALMPSVLIEIGYVSHANEGRLLINKEYQKLLALGIADGIEDYLEKN</sequence>
<dbReference type="FunFam" id="3.40.630.40:FF:000005">
    <property type="entry name" value="N-acetylmuramoyl-L-alanine amidase (AmiA)"/>
    <property type="match status" value="1"/>
</dbReference>
<dbReference type="Gene3D" id="3.40.630.40">
    <property type="entry name" value="Zn-dependent exopeptidases"/>
    <property type="match status" value="1"/>
</dbReference>
<organism evidence="5 6">
    <name type="scientific">Helicobacter equorum</name>
    <dbReference type="NCBI Taxonomy" id="361872"/>
    <lineage>
        <taxon>Bacteria</taxon>
        <taxon>Pseudomonadati</taxon>
        <taxon>Campylobacterota</taxon>
        <taxon>Epsilonproteobacteria</taxon>
        <taxon>Campylobacterales</taxon>
        <taxon>Helicobacteraceae</taxon>
        <taxon>Helicobacter</taxon>
    </lineage>
</organism>
<dbReference type="InterPro" id="IPR002508">
    <property type="entry name" value="MurNAc-LAA_cat"/>
</dbReference>
<keyword evidence="6" id="KW-1185">Reference proteome</keyword>
<dbReference type="RefSeq" id="WP_115570764.1">
    <property type="nucleotide sequence ID" value="NZ_NXLT01000002.1"/>
</dbReference>
<dbReference type="OrthoDB" id="9806267at2"/>
<protein>
    <recommendedName>
        <fullName evidence="2">N-acetylmuramoyl-L-alanine amidase</fullName>
        <ecNumber evidence="2">3.5.1.28</ecNumber>
    </recommendedName>
</protein>
<evidence type="ECO:0000256" key="2">
    <source>
        <dbReference type="ARBA" id="ARBA00011901"/>
    </source>
</evidence>
<dbReference type="GO" id="GO:0030288">
    <property type="term" value="C:outer membrane-bounded periplasmic space"/>
    <property type="evidence" value="ECO:0007669"/>
    <property type="project" value="TreeGrafter"/>
</dbReference>
<evidence type="ECO:0000259" key="4">
    <source>
        <dbReference type="SMART" id="SM00646"/>
    </source>
</evidence>
<accession>A0A3D8IRP1</accession>
<evidence type="ECO:0000313" key="5">
    <source>
        <dbReference type="EMBL" id="RDU67958.1"/>
    </source>
</evidence>
<dbReference type="PANTHER" id="PTHR30404:SF0">
    <property type="entry name" value="N-ACETYLMURAMOYL-L-ALANINE AMIDASE AMIC"/>
    <property type="match status" value="1"/>
</dbReference>
<proteinExistence type="predicted"/>
<dbReference type="GO" id="GO:0009253">
    <property type="term" value="P:peptidoglycan catabolic process"/>
    <property type="evidence" value="ECO:0007669"/>
    <property type="project" value="InterPro"/>
</dbReference>
<dbReference type="EMBL" id="NXLT01000002">
    <property type="protein sequence ID" value="RDU67958.1"/>
    <property type="molecule type" value="Genomic_DNA"/>
</dbReference>
<dbReference type="GO" id="GO:0008745">
    <property type="term" value="F:N-acetylmuramoyl-L-alanine amidase activity"/>
    <property type="evidence" value="ECO:0007669"/>
    <property type="project" value="UniProtKB-EC"/>
</dbReference>
<gene>
    <name evidence="5" type="ORF">CQA54_03285</name>
</gene>
<dbReference type="EC" id="3.5.1.28" evidence="2"/>
<dbReference type="CDD" id="cd02696">
    <property type="entry name" value="MurNAc-LAA"/>
    <property type="match status" value="1"/>
</dbReference>
<comment type="catalytic activity">
    <reaction evidence="1">
        <text>Hydrolyzes the link between N-acetylmuramoyl residues and L-amino acid residues in certain cell-wall glycopeptides.</text>
        <dbReference type="EC" id="3.5.1.28"/>
    </reaction>
</comment>
<dbReference type="InterPro" id="IPR050695">
    <property type="entry name" value="N-acetylmuramoyl_amidase_3"/>
</dbReference>